<dbReference type="OrthoDB" id="3335358at2759"/>
<gene>
    <name evidence="1" type="ORF">EUX98_g3306</name>
</gene>
<protein>
    <submittedName>
        <fullName evidence="1">Uncharacterized protein</fullName>
    </submittedName>
</protein>
<evidence type="ECO:0000313" key="2">
    <source>
        <dbReference type="Proteomes" id="UP000308730"/>
    </source>
</evidence>
<dbReference type="Proteomes" id="UP000308730">
    <property type="component" value="Unassembled WGS sequence"/>
</dbReference>
<dbReference type="PANTHER" id="PTHR34129:SF1">
    <property type="entry name" value="DUF952 DOMAIN-CONTAINING PROTEIN"/>
    <property type="match status" value="1"/>
</dbReference>
<sequence>MSSEENLTPTYIYKLVPSFPPPYPLPDRLPVSALDEKDQFLHLSTSKQVSRTLKLYFKDETKVYVLRISYDHVVKDIRWEDSKNGAPGAVGGEGIFPHLYNGLKLGRDVVESVQEWENGDGQWDEALKKAEGWLIY</sequence>
<dbReference type="Pfam" id="PF06108">
    <property type="entry name" value="DUF952"/>
    <property type="match status" value="1"/>
</dbReference>
<dbReference type="AlphaFoldDB" id="A0A4S4MWT9"/>
<accession>A0A4S4MWT9</accession>
<dbReference type="InterPro" id="IPR009297">
    <property type="entry name" value="DUF952"/>
</dbReference>
<dbReference type="EMBL" id="SGPM01000065">
    <property type="protein sequence ID" value="THH30862.1"/>
    <property type="molecule type" value="Genomic_DNA"/>
</dbReference>
<dbReference type="Gene3D" id="3.20.170.20">
    <property type="entry name" value="Protein of unknown function DUF952"/>
    <property type="match status" value="1"/>
</dbReference>
<evidence type="ECO:0000313" key="1">
    <source>
        <dbReference type="EMBL" id="THH30862.1"/>
    </source>
</evidence>
<proteinExistence type="predicted"/>
<organism evidence="1 2">
    <name type="scientific">Antrodiella citrinella</name>
    <dbReference type="NCBI Taxonomy" id="2447956"/>
    <lineage>
        <taxon>Eukaryota</taxon>
        <taxon>Fungi</taxon>
        <taxon>Dikarya</taxon>
        <taxon>Basidiomycota</taxon>
        <taxon>Agaricomycotina</taxon>
        <taxon>Agaricomycetes</taxon>
        <taxon>Polyporales</taxon>
        <taxon>Steccherinaceae</taxon>
        <taxon>Antrodiella</taxon>
    </lineage>
</organism>
<name>A0A4S4MWT9_9APHY</name>
<reference evidence="1 2" key="1">
    <citation type="submission" date="2019-02" db="EMBL/GenBank/DDBJ databases">
        <title>Genome sequencing of the rare red list fungi Antrodiella citrinella (Flaviporus citrinellus).</title>
        <authorList>
            <person name="Buettner E."/>
            <person name="Kellner H."/>
        </authorList>
    </citation>
    <scope>NUCLEOTIDE SEQUENCE [LARGE SCALE GENOMIC DNA]</scope>
    <source>
        <strain evidence="1 2">DSM 108506</strain>
    </source>
</reference>
<keyword evidence="2" id="KW-1185">Reference proteome</keyword>
<dbReference type="SUPFAM" id="SSF56399">
    <property type="entry name" value="ADP-ribosylation"/>
    <property type="match status" value="1"/>
</dbReference>
<dbReference type="PANTHER" id="PTHR34129">
    <property type="entry name" value="BLR1139 PROTEIN"/>
    <property type="match status" value="1"/>
</dbReference>
<comment type="caution">
    <text evidence="1">The sequence shown here is derived from an EMBL/GenBank/DDBJ whole genome shotgun (WGS) entry which is preliminary data.</text>
</comment>